<dbReference type="GeneID" id="112274059"/>
<proteinExistence type="predicted"/>
<evidence type="ECO:0000259" key="2">
    <source>
        <dbReference type="PROSITE" id="PS50011"/>
    </source>
</evidence>
<dbReference type="RefSeq" id="XP_024358978.1">
    <property type="nucleotide sequence ID" value="XM_024503210.2"/>
</dbReference>
<dbReference type="InterPro" id="IPR051681">
    <property type="entry name" value="Ser/Thr_Kinases-Pseudokinases"/>
</dbReference>
<keyword evidence="5" id="KW-1185">Reference proteome</keyword>
<dbReference type="STRING" id="3218.A0A2K1ISH5"/>
<feature type="region of interest" description="Disordered" evidence="1">
    <location>
        <begin position="68"/>
        <end position="134"/>
    </location>
</feature>
<sequence>MAKHREKVTTAEPVQYGTGLGKLHVGGHGFHPKLAFFGFRHNTKTIPLGIHFTVKVEDDHVAELGRVRKSRSLERSPKLGDSPGRTRTDEPSAERGSHHWLRKKKSTEESLARAKSIDPQPTSRHRKNVKFSDTKKPESWAHFVEASQEETPHLELEVTEDHLCDLSSLFLGEKFASGNHTRLYRGVYKDQVVAVKILMIDRYENSATATKLERQFIQEVHNLSQLHHPNIVTFVAASWKPPVCCLIMEYVPGGSLRAFLHKKESGSLPYKTMLSMALDIAKGMEFLHSQGVVHRDLKSENIVLTDDLHLKLTDFGVGCLETECDSNSADTGTYRWMAPEMISHQHCSKKVDVYSFGIILWELVTGLIPFQDMTPVQVAYAVVNKNLRPHIPAECPSALQHLMDCCWVANPAHRPNFFQIAQTLQDLAR</sequence>
<dbReference type="PaxDb" id="3218-PP1S85_87V6.1"/>
<feature type="domain" description="Protein kinase" evidence="2">
    <location>
        <begin position="169"/>
        <end position="428"/>
    </location>
</feature>
<dbReference type="AlphaFoldDB" id="A0A2K1ISH5"/>
<organism evidence="3">
    <name type="scientific">Physcomitrium patens</name>
    <name type="common">Spreading-leaved earth moss</name>
    <name type="synonym">Physcomitrella patens</name>
    <dbReference type="NCBI Taxonomy" id="3218"/>
    <lineage>
        <taxon>Eukaryota</taxon>
        <taxon>Viridiplantae</taxon>
        <taxon>Streptophyta</taxon>
        <taxon>Embryophyta</taxon>
        <taxon>Bryophyta</taxon>
        <taxon>Bryophytina</taxon>
        <taxon>Bryopsida</taxon>
        <taxon>Funariidae</taxon>
        <taxon>Funariales</taxon>
        <taxon>Funariaceae</taxon>
        <taxon>Physcomitrium</taxon>
    </lineage>
</organism>
<reference evidence="3 5" key="1">
    <citation type="journal article" date="2008" name="Science">
        <title>The Physcomitrella genome reveals evolutionary insights into the conquest of land by plants.</title>
        <authorList>
            <person name="Rensing S."/>
            <person name="Lang D."/>
            <person name="Zimmer A."/>
            <person name="Terry A."/>
            <person name="Salamov A."/>
            <person name="Shapiro H."/>
            <person name="Nishiyama T."/>
            <person name="Perroud P.-F."/>
            <person name="Lindquist E."/>
            <person name="Kamisugi Y."/>
            <person name="Tanahashi T."/>
            <person name="Sakakibara K."/>
            <person name="Fujita T."/>
            <person name="Oishi K."/>
            <person name="Shin-I T."/>
            <person name="Kuroki Y."/>
            <person name="Toyoda A."/>
            <person name="Suzuki Y."/>
            <person name="Hashimoto A."/>
            <person name="Yamaguchi K."/>
            <person name="Sugano A."/>
            <person name="Kohara Y."/>
            <person name="Fujiyama A."/>
            <person name="Anterola A."/>
            <person name="Aoki S."/>
            <person name="Ashton N."/>
            <person name="Barbazuk W.B."/>
            <person name="Barker E."/>
            <person name="Bennetzen J."/>
            <person name="Bezanilla M."/>
            <person name="Blankenship R."/>
            <person name="Cho S.H."/>
            <person name="Dutcher S."/>
            <person name="Estelle M."/>
            <person name="Fawcett J.A."/>
            <person name="Gundlach H."/>
            <person name="Hanada K."/>
            <person name="Heyl A."/>
            <person name="Hicks K.A."/>
            <person name="Hugh J."/>
            <person name="Lohr M."/>
            <person name="Mayer K."/>
            <person name="Melkozernov A."/>
            <person name="Murata T."/>
            <person name="Nelson D."/>
            <person name="Pils B."/>
            <person name="Prigge M."/>
            <person name="Reiss B."/>
            <person name="Renner T."/>
            <person name="Rombauts S."/>
            <person name="Rushton P."/>
            <person name="Sanderfoot A."/>
            <person name="Schween G."/>
            <person name="Shiu S.-H."/>
            <person name="Stueber K."/>
            <person name="Theodoulou F.L."/>
            <person name="Tu H."/>
            <person name="Van de Peer Y."/>
            <person name="Verrier P.J."/>
            <person name="Waters E."/>
            <person name="Wood A."/>
            <person name="Yang L."/>
            <person name="Cove D."/>
            <person name="Cuming A."/>
            <person name="Hasebe M."/>
            <person name="Lucas S."/>
            <person name="Mishler D.B."/>
            <person name="Reski R."/>
            <person name="Grigoriev I."/>
            <person name="Quatrano R.S."/>
            <person name="Boore J.L."/>
        </authorList>
    </citation>
    <scope>NUCLEOTIDE SEQUENCE [LARGE SCALE GENOMIC DNA]</scope>
    <source>
        <strain evidence="4 5">cv. Gransden 2004</strain>
    </source>
</reference>
<dbReference type="PANTHER" id="PTHR44329:SF277">
    <property type="entry name" value="SERINE_THREONINE-PROTEIN KINASE HT1-LIKE"/>
    <property type="match status" value="1"/>
</dbReference>
<dbReference type="InterPro" id="IPR008271">
    <property type="entry name" value="Ser/Thr_kinase_AS"/>
</dbReference>
<dbReference type="KEGG" id="ppp:112274059"/>
<dbReference type="PROSITE" id="PS50011">
    <property type="entry name" value="PROTEIN_KINASE_DOM"/>
    <property type="match status" value="1"/>
</dbReference>
<dbReference type="Gene3D" id="1.10.510.10">
    <property type="entry name" value="Transferase(Phosphotransferase) domain 1"/>
    <property type="match status" value="1"/>
</dbReference>
<dbReference type="PRINTS" id="PR00109">
    <property type="entry name" value="TYRKINASE"/>
</dbReference>
<gene>
    <name evidence="4" type="primary">LOC112274059</name>
    <name evidence="3" type="ORF">PHYPA_026348</name>
</gene>
<dbReference type="Gene3D" id="3.30.200.20">
    <property type="entry name" value="Phosphorylase Kinase, domain 1"/>
    <property type="match status" value="1"/>
</dbReference>
<dbReference type="Pfam" id="PF07714">
    <property type="entry name" value="PK_Tyr_Ser-Thr"/>
    <property type="match status" value="1"/>
</dbReference>
<dbReference type="EnsemblPlants" id="Pp3c21_18220V3.1">
    <property type="protein sequence ID" value="PAC:32915927.CDS.1"/>
    <property type="gene ID" value="Pp3c21_18220"/>
</dbReference>
<dbReference type="SUPFAM" id="SSF56112">
    <property type="entry name" value="Protein kinase-like (PK-like)"/>
    <property type="match status" value="1"/>
</dbReference>
<dbReference type="FunCoup" id="A0A2K1ISH5">
    <property type="interactions" value="2208"/>
</dbReference>
<reference evidence="3 5" key="2">
    <citation type="journal article" date="2018" name="Plant J.">
        <title>The Physcomitrella patens chromosome-scale assembly reveals moss genome structure and evolution.</title>
        <authorList>
            <person name="Lang D."/>
            <person name="Ullrich K.K."/>
            <person name="Murat F."/>
            <person name="Fuchs J."/>
            <person name="Jenkins J."/>
            <person name="Haas F.B."/>
            <person name="Piednoel M."/>
            <person name="Gundlach H."/>
            <person name="Van Bel M."/>
            <person name="Meyberg R."/>
            <person name="Vives C."/>
            <person name="Morata J."/>
            <person name="Symeonidi A."/>
            <person name="Hiss M."/>
            <person name="Muchero W."/>
            <person name="Kamisugi Y."/>
            <person name="Saleh O."/>
            <person name="Blanc G."/>
            <person name="Decker E.L."/>
            <person name="van Gessel N."/>
            <person name="Grimwood J."/>
            <person name="Hayes R.D."/>
            <person name="Graham S.W."/>
            <person name="Gunter L.E."/>
            <person name="McDaniel S.F."/>
            <person name="Hoernstein S.N.W."/>
            <person name="Larsson A."/>
            <person name="Li F.W."/>
            <person name="Perroud P.F."/>
            <person name="Phillips J."/>
            <person name="Ranjan P."/>
            <person name="Rokshar D.S."/>
            <person name="Rothfels C.J."/>
            <person name="Schneider L."/>
            <person name="Shu S."/>
            <person name="Stevenson D.W."/>
            <person name="Thummler F."/>
            <person name="Tillich M."/>
            <person name="Villarreal Aguilar J.C."/>
            <person name="Widiez T."/>
            <person name="Wong G.K."/>
            <person name="Wymore A."/>
            <person name="Zhang Y."/>
            <person name="Zimmer A.D."/>
            <person name="Quatrano R.S."/>
            <person name="Mayer K.F.X."/>
            <person name="Goodstein D."/>
            <person name="Casacuberta J.M."/>
            <person name="Vandepoele K."/>
            <person name="Reski R."/>
            <person name="Cuming A.C."/>
            <person name="Tuskan G.A."/>
            <person name="Maumus F."/>
            <person name="Salse J."/>
            <person name="Schmutz J."/>
            <person name="Rensing S.A."/>
        </authorList>
    </citation>
    <scope>NUCLEOTIDE SEQUENCE [LARGE SCALE GENOMIC DNA]</scope>
    <source>
        <strain evidence="4 5">cv. Gransden 2004</strain>
    </source>
</reference>
<dbReference type="EnsemblPlants" id="Pp3c21_18220V3.2">
    <property type="protein sequence ID" value="PAC:32915928.CDS.1"/>
    <property type="gene ID" value="Pp3c21_18220"/>
</dbReference>
<dbReference type="CDD" id="cd13999">
    <property type="entry name" value="STKc_MAP3K-like"/>
    <property type="match status" value="1"/>
</dbReference>
<dbReference type="Proteomes" id="UP000006727">
    <property type="component" value="Chromosome 21"/>
</dbReference>
<dbReference type="GO" id="GO:0005524">
    <property type="term" value="F:ATP binding"/>
    <property type="evidence" value="ECO:0007669"/>
    <property type="project" value="InterPro"/>
</dbReference>
<evidence type="ECO:0000313" key="3">
    <source>
        <dbReference type="EMBL" id="PNR32222.1"/>
    </source>
</evidence>
<dbReference type="Gramene" id="Pp3c21_18220V3.1">
    <property type="protein sequence ID" value="PAC:32915927.CDS.1"/>
    <property type="gene ID" value="Pp3c21_18220"/>
</dbReference>
<protein>
    <recommendedName>
        <fullName evidence="2">Protein kinase domain-containing protein</fullName>
    </recommendedName>
</protein>
<evidence type="ECO:0000313" key="5">
    <source>
        <dbReference type="Proteomes" id="UP000006727"/>
    </source>
</evidence>
<dbReference type="EMBL" id="ABEU02000021">
    <property type="protein sequence ID" value="PNR32222.1"/>
    <property type="molecule type" value="Genomic_DNA"/>
</dbReference>
<name>A0A2K1ISH5_PHYPA</name>
<evidence type="ECO:0000256" key="1">
    <source>
        <dbReference type="SAM" id="MobiDB-lite"/>
    </source>
</evidence>
<dbReference type="PANTHER" id="PTHR44329">
    <property type="entry name" value="SERINE/THREONINE-PROTEIN KINASE TNNI3K-RELATED"/>
    <property type="match status" value="1"/>
</dbReference>
<dbReference type="PROSITE" id="PS00108">
    <property type="entry name" value="PROTEIN_KINASE_ST"/>
    <property type="match status" value="1"/>
</dbReference>
<dbReference type="Gramene" id="Pp3c21_18220V3.2">
    <property type="protein sequence ID" value="PAC:32915928.CDS.1"/>
    <property type="gene ID" value="Pp3c21_18220"/>
</dbReference>
<feature type="compositionally biased region" description="Basic and acidic residues" evidence="1">
    <location>
        <begin position="106"/>
        <end position="116"/>
    </location>
</feature>
<reference evidence="4" key="3">
    <citation type="submission" date="2020-12" db="UniProtKB">
        <authorList>
            <consortium name="EnsemblPlants"/>
        </authorList>
    </citation>
    <scope>IDENTIFICATION</scope>
</reference>
<dbReference type="GO" id="GO:0004674">
    <property type="term" value="F:protein serine/threonine kinase activity"/>
    <property type="evidence" value="ECO:0000318"/>
    <property type="project" value="GO_Central"/>
</dbReference>
<dbReference type="SMART" id="SM00220">
    <property type="entry name" value="S_TKc"/>
    <property type="match status" value="1"/>
</dbReference>
<dbReference type="OrthoDB" id="4062651at2759"/>
<evidence type="ECO:0000313" key="4">
    <source>
        <dbReference type="EnsemblPlants" id="PAC:32915927.CDS.1"/>
    </source>
</evidence>
<dbReference type="InterPro" id="IPR011009">
    <property type="entry name" value="Kinase-like_dom_sf"/>
</dbReference>
<feature type="compositionally biased region" description="Basic and acidic residues" evidence="1">
    <location>
        <begin position="68"/>
        <end position="97"/>
    </location>
</feature>
<dbReference type="InterPro" id="IPR000719">
    <property type="entry name" value="Prot_kinase_dom"/>
</dbReference>
<dbReference type="OMA" id="VEQCWSL"/>
<dbReference type="GO" id="GO:0007165">
    <property type="term" value="P:signal transduction"/>
    <property type="evidence" value="ECO:0000318"/>
    <property type="project" value="GO_Central"/>
</dbReference>
<accession>A0A2K1ISH5</accession>
<dbReference type="InterPro" id="IPR001245">
    <property type="entry name" value="Ser-Thr/Tyr_kinase_cat_dom"/>
</dbReference>